<keyword evidence="1" id="KW-0479">Metal-binding</keyword>
<dbReference type="PROSITE" id="PS50158">
    <property type="entry name" value="ZF_CCHC"/>
    <property type="match status" value="1"/>
</dbReference>
<feature type="non-terminal residue" evidence="3">
    <location>
        <position position="1"/>
    </location>
</feature>
<keyword evidence="4" id="KW-1185">Reference proteome</keyword>
<dbReference type="EMBL" id="QJKJ01003581">
    <property type="protein sequence ID" value="RDX97731.1"/>
    <property type="molecule type" value="Genomic_DNA"/>
</dbReference>
<dbReference type="AlphaFoldDB" id="A0A371H4L1"/>
<dbReference type="GO" id="GO:0008270">
    <property type="term" value="F:zinc ion binding"/>
    <property type="evidence" value="ECO:0007669"/>
    <property type="project" value="UniProtKB-KW"/>
</dbReference>
<name>A0A371H4L1_MUCPR</name>
<dbReference type="InterPro" id="IPR036875">
    <property type="entry name" value="Znf_CCHC_sf"/>
</dbReference>
<feature type="domain" description="CCHC-type" evidence="2">
    <location>
        <begin position="45"/>
        <end position="60"/>
    </location>
</feature>
<dbReference type="Proteomes" id="UP000257109">
    <property type="component" value="Unassembled WGS sequence"/>
</dbReference>
<evidence type="ECO:0000259" key="2">
    <source>
        <dbReference type="PROSITE" id="PS50158"/>
    </source>
</evidence>
<protein>
    <recommendedName>
        <fullName evidence="2">CCHC-type domain-containing protein</fullName>
    </recommendedName>
</protein>
<accession>A0A371H4L1</accession>
<reference evidence="3" key="1">
    <citation type="submission" date="2018-05" db="EMBL/GenBank/DDBJ databases">
        <title>Draft genome of Mucuna pruriens seed.</title>
        <authorList>
            <person name="Nnadi N.E."/>
            <person name="Vos R."/>
            <person name="Hasami M.H."/>
            <person name="Devisetty U.K."/>
            <person name="Aguiy J.C."/>
        </authorList>
    </citation>
    <scope>NUCLEOTIDE SEQUENCE [LARGE SCALE GENOMIC DNA]</scope>
    <source>
        <strain evidence="3">JCA_2017</strain>
    </source>
</reference>
<dbReference type="Gene3D" id="4.10.60.10">
    <property type="entry name" value="Zinc finger, CCHC-type"/>
    <property type="match status" value="1"/>
</dbReference>
<proteinExistence type="predicted"/>
<evidence type="ECO:0000313" key="4">
    <source>
        <dbReference type="Proteomes" id="UP000257109"/>
    </source>
</evidence>
<evidence type="ECO:0000313" key="3">
    <source>
        <dbReference type="EMBL" id="RDX97731.1"/>
    </source>
</evidence>
<sequence>MWNKSDEDYFDEDELSFISRKIQSIWKNNFKKHIKEMKEKIQVVCYECKKLGHFKSECSNLEKEEKKEKKKPFIKKKKNLMATWEDLDLSSLEDEDDEEVNFNNLLYLQISIKNFFQISQHILSNTKN</sequence>
<organism evidence="3 4">
    <name type="scientific">Mucuna pruriens</name>
    <name type="common">Velvet bean</name>
    <name type="synonym">Dolichos pruriens</name>
    <dbReference type="NCBI Taxonomy" id="157652"/>
    <lineage>
        <taxon>Eukaryota</taxon>
        <taxon>Viridiplantae</taxon>
        <taxon>Streptophyta</taxon>
        <taxon>Embryophyta</taxon>
        <taxon>Tracheophyta</taxon>
        <taxon>Spermatophyta</taxon>
        <taxon>Magnoliopsida</taxon>
        <taxon>eudicotyledons</taxon>
        <taxon>Gunneridae</taxon>
        <taxon>Pentapetalae</taxon>
        <taxon>rosids</taxon>
        <taxon>fabids</taxon>
        <taxon>Fabales</taxon>
        <taxon>Fabaceae</taxon>
        <taxon>Papilionoideae</taxon>
        <taxon>50 kb inversion clade</taxon>
        <taxon>NPAAA clade</taxon>
        <taxon>indigoferoid/millettioid clade</taxon>
        <taxon>Phaseoleae</taxon>
        <taxon>Mucuna</taxon>
    </lineage>
</organism>
<dbReference type="SUPFAM" id="SSF57756">
    <property type="entry name" value="Retrovirus zinc finger-like domains"/>
    <property type="match status" value="1"/>
</dbReference>
<dbReference type="Pfam" id="PF00098">
    <property type="entry name" value="zf-CCHC"/>
    <property type="match status" value="1"/>
</dbReference>
<dbReference type="SMART" id="SM00343">
    <property type="entry name" value="ZnF_C2HC"/>
    <property type="match status" value="1"/>
</dbReference>
<keyword evidence="1" id="KW-0863">Zinc-finger</keyword>
<gene>
    <name evidence="3" type="ORF">CR513_19484</name>
</gene>
<keyword evidence="1" id="KW-0862">Zinc</keyword>
<evidence type="ECO:0000256" key="1">
    <source>
        <dbReference type="PROSITE-ProRule" id="PRU00047"/>
    </source>
</evidence>
<comment type="caution">
    <text evidence="3">The sequence shown here is derived from an EMBL/GenBank/DDBJ whole genome shotgun (WGS) entry which is preliminary data.</text>
</comment>
<dbReference type="InterPro" id="IPR001878">
    <property type="entry name" value="Znf_CCHC"/>
</dbReference>
<dbReference type="GO" id="GO:0003676">
    <property type="term" value="F:nucleic acid binding"/>
    <property type="evidence" value="ECO:0007669"/>
    <property type="project" value="InterPro"/>
</dbReference>